<keyword evidence="7" id="KW-1133">Transmembrane helix</keyword>
<feature type="transmembrane region" description="Helical" evidence="7">
    <location>
        <begin position="607"/>
        <end position="631"/>
    </location>
</feature>
<evidence type="ECO:0000256" key="3">
    <source>
        <dbReference type="ARBA" id="ARBA00023043"/>
    </source>
</evidence>
<proteinExistence type="predicted"/>
<dbReference type="EMBL" id="CVRI01000024">
    <property type="protein sequence ID" value="CRK92167.1"/>
    <property type="molecule type" value="Genomic_DNA"/>
</dbReference>
<evidence type="ECO:0000313" key="8">
    <source>
        <dbReference type="EMBL" id="CRK92167.1"/>
    </source>
</evidence>
<dbReference type="GO" id="GO:0022857">
    <property type="term" value="F:transmembrane transporter activity"/>
    <property type="evidence" value="ECO:0007669"/>
    <property type="project" value="TreeGrafter"/>
</dbReference>
<keyword evidence="7" id="KW-0812">Transmembrane</keyword>
<feature type="transmembrane region" description="Helical" evidence="7">
    <location>
        <begin position="643"/>
        <end position="662"/>
    </location>
</feature>
<sequence length="870" mass="103064">MDNSAFVPDNFRCSRIINAEEKLLLKKLNEAFATKNLEKFTMLLQRPMKKSWMKLKRKREKKMSKQENNEVFKRFNLVWNFTQAMQAELENGKIKHEPPFDYHELLSQRILCYRKTSNDLSLLEKIMQEPQSGNFIAFVWSECDFWRDSSYLTTINEQGKVLMDFIVESESDENLFMFLIHDLKDRTIDDSKCDKNYFLKIKSEQFMRCCGISLFSRIYMIIVEDPAKFDQCLVIIHEVLKEMKQIVDIRREVQIDAVLTMKEHIQHEILKIMIKYWKTHSKDYYCYRNYICDINPFFKLYISLKEYDEDEFEECFCDYLDFMRQTHSHIEFNQKLQEDSNLLMTFALNHGMKKAMQILIRCYSVDVNKSCEVIDVAINNEYAMLKLLEKGYYIGYEDEEICKDGNWINGKVFEQFLDSRVTTVNGSVKSSTLDYDEDRGIQIDYTFMISPEIRPITMDKDENNHKLIFNAGMAPLEWILSNEKLRYFITHPVLSTFINLKANKFSLIYSLNLFMFCMFYVIPFILVFVYYDPKDGSHVLKIFVPALIATFYLTLREAIQFFWIIDSKVEYFKKKSNKLEMLMITSSWCLLYSIVTKSYHTYQVSSAFIILLGAIELLSILPYATFSIYMFMLKEVTMTFLKFFTVFILIILAFTFSFYAILKPIKTIQEKKVVIANQTLTLTSSEAVFKNFEHPFTSFIKTILMFAGDFSVDPYKGVKKSESKWPRDLEQNGARKNDLNFIERTTKKILTFIVNRYIFLHKMDNLFIDLKYKHIFYKIEQKKEPILRMINGTVKTCSLEDTTYERLVALSKRKDKNTPDIGERLVVIENDVKILIEQMESLKNILVEKTSESIVEETYSNLNLISNQFN</sequence>
<keyword evidence="9" id="KW-1185">Reference proteome</keyword>
<dbReference type="GO" id="GO:1902495">
    <property type="term" value="C:transmembrane transporter complex"/>
    <property type="evidence" value="ECO:0007669"/>
    <property type="project" value="TreeGrafter"/>
</dbReference>
<evidence type="ECO:0000256" key="2">
    <source>
        <dbReference type="ARBA" id="ARBA00022737"/>
    </source>
</evidence>
<accession>A0A1J1HVQ3</accession>
<dbReference type="InterPro" id="IPR052076">
    <property type="entry name" value="TRP_cation_channel"/>
</dbReference>
<dbReference type="AlphaFoldDB" id="A0A1J1HVQ3"/>
<name>A0A1J1HVQ3_9DIPT</name>
<dbReference type="Proteomes" id="UP000183832">
    <property type="component" value="Unassembled WGS sequence"/>
</dbReference>
<keyword evidence="1" id="KW-0813">Transport</keyword>
<protein>
    <submittedName>
        <fullName evidence="8">CLUMA_CG005804, isoform A</fullName>
    </submittedName>
</protein>
<dbReference type="OrthoDB" id="7787979at2759"/>
<dbReference type="PANTHER" id="PTHR47143">
    <property type="entry name" value="TRANSIENT RECEPTOR POTENTIAL CATION CHANNEL PROTEIN PAINLESS"/>
    <property type="match status" value="1"/>
</dbReference>
<feature type="transmembrane region" description="Helical" evidence="7">
    <location>
        <begin position="507"/>
        <end position="530"/>
    </location>
</feature>
<dbReference type="GO" id="GO:0034220">
    <property type="term" value="P:monoatomic ion transmembrane transport"/>
    <property type="evidence" value="ECO:0007669"/>
    <property type="project" value="UniProtKB-KW"/>
</dbReference>
<evidence type="ECO:0000256" key="7">
    <source>
        <dbReference type="SAM" id="Phobius"/>
    </source>
</evidence>
<dbReference type="STRING" id="568069.A0A1J1HVQ3"/>
<evidence type="ECO:0000256" key="1">
    <source>
        <dbReference type="ARBA" id="ARBA00022448"/>
    </source>
</evidence>
<keyword evidence="3" id="KW-0040">ANK repeat</keyword>
<evidence type="ECO:0000256" key="4">
    <source>
        <dbReference type="ARBA" id="ARBA00023065"/>
    </source>
</evidence>
<evidence type="ECO:0000256" key="5">
    <source>
        <dbReference type="ARBA" id="ARBA00023303"/>
    </source>
</evidence>
<keyword evidence="6" id="KW-0175">Coiled coil</keyword>
<organism evidence="8 9">
    <name type="scientific">Clunio marinus</name>
    <dbReference type="NCBI Taxonomy" id="568069"/>
    <lineage>
        <taxon>Eukaryota</taxon>
        <taxon>Metazoa</taxon>
        <taxon>Ecdysozoa</taxon>
        <taxon>Arthropoda</taxon>
        <taxon>Hexapoda</taxon>
        <taxon>Insecta</taxon>
        <taxon>Pterygota</taxon>
        <taxon>Neoptera</taxon>
        <taxon>Endopterygota</taxon>
        <taxon>Diptera</taxon>
        <taxon>Nematocera</taxon>
        <taxon>Chironomoidea</taxon>
        <taxon>Chironomidae</taxon>
        <taxon>Clunio</taxon>
    </lineage>
</organism>
<evidence type="ECO:0000313" key="9">
    <source>
        <dbReference type="Proteomes" id="UP000183832"/>
    </source>
</evidence>
<keyword evidence="5" id="KW-0407">Ion channel</keyword>
<dbReference type="PANTHER" id="PTHR47143:SF4">
    <property type="entry name" value="TRANSIENT RECEPTOR POTENTIAL CATION CHANNEL PROTEIN PAINLESS"/>
    <property type="match status" value="1"/>
</dbReference>
<gene>
    <name evidence="8" type="ORF">CLUMA_CG005804</name>
</gene>
<evidence type="ECO:0000256" key="6">
    <source>
        <dbReference type="SAM" id="Coils"/>
    </source>
</evidence>
<keyword evidence="2" id="KW-0677">Repeat</keyword>
<keyword evidence="7" id="KW-0472">Membrane</keyword>
<feature type="coiled-coil region" evidence="6">
    <location>
        <begin position="825"/>
        <end position="852"/>
    </location>
</feature>
<feature type="transmembrane region" description="Helical" evidence="7">
    <location>
        <begin position="577"/>
        <end position="595"/>
    </location>
</feature>
<feature type="transmembrane region" description="Helical" evidence="7">
    <location>
        <begin position="542"/>
        <end position="565"/>
    </location>
</feature>
<keyword evidence="4" id="KW-0406">Ion transport</keyword>
<reference evidence="8 9" key="1">
    <citation type="submission" date="2015-04" db="EMBL/GenBank/DDBJ databases">
        <authorList>
            <person name="Syromyatnikov M.Y."/>
            <person name="Popov V.N."/>
        </authorList>
    </citation>
    <scope>NUCLEOTIDE SEQUENCE [LARGE SCALE GENOMIC DNA]</scope>
</reference>